<feature type="signal peptide" evidence="2">
    <location>
        <begin position="1"/>
        <end position="36"/>
    </location>
</feature>
<dbReference type="Gene3D" id="1.20.58.2180">
    <property type="match status" value="1"/>
</dbReference>
<comment type="similarity">
    <text evidence="1">Belongs to the bacterial solute-binding protein 8 family.</text>
</comment>
<evidence type="ECO:0000256" key="2">
    <source>
        <dbReference type="SAM" id="SignalP"/>
    </source>
</evidence>
<protein>
    <submittedName>
        <fullName evidence="4">ABC transporter substrate-binding protein</fullName>
    </submittedName>
</protein>
<evidence type="ECO:0000313" key="4">
    <source>
        <dbReference type="EMBL" id="MCU6763290.1"/>
    </source>
</evidence>
<evidence type="ECO:0000313" key="5">
    <source>
        <dbReference type="Proteomes" id="UP001652442"/>
    </source>
</evidence>
<dbReference type="InterPro" id="IPR002491">
    <property type="entry name" value="ABC_transptr_periplasmic_BD"/>
</dbReference>
<dbReference type="Pfam" id="PF01497">
    <property type="entry name" value="Peripla_BP_2"/>
    <property type="match status" value="1"/>
</dbReference>
<sequence length="375" mass="41837">MKKIGQKMGGIKKGWKKTAGVLLAAALLISTLGGCAGGSDINNNKETAKTRIFTDSLGREVEVPEEITSVVSSGNLAQIMLFAAAPDSLMGISGSWSDDAEEYIDRKYLELPDVGALFVGHDLNYEEITKLNPQIIIDVGEVKDSLKEDLDEITDKTGIPAVHISVSIESMGDAFRTLGDLLNQEEQGEKLAEYCEEAYQLTEDTMKIVTENGEKKSLLYCTGENGLNVIAKNSYQSQIIDLVSDNLAVLKNPSAKGTGNEVDMEMLMNWDPEIIIFAPDGYYEYVKEDTVWHSLKAVNADTYYEVPNGPYNWMGSPPSSNRVLGMLWMTKLLYPKEADFDLKEKVKEYYKLFYHCELTDEQYQHLTERSILKSE</sequence>
<dbReference type="PANTHER" id="PTHR30535">
    <property type="entry name" value="VITAMIN B12-BINDING PROTEIN"/>
    <property type="match status" value="1"/>
</dbReference>
<feature type="domain" description="Fe/B12 periplasmic-binding" evidence="3">
    <location>
        <begin position="68"/>
        <end position="337"/>
    </location>
</feature>
<name>A0ABT2TM48_9FIRM</name>
<dbReference type="PANTHER" id="PTHR30535:SF34">
    <property type="entry name" value="MOLYBDATE-BINDING PROTEIN MOLA"/>
    <property type="match status" value="1"/>
</dbReference>
<proteinExistence type="inferred from homology"/>
<evidence type="ECO:0000256" key="1">
    <source>
        <dbReference type="ARBA" id="ARBA00008814"/>
    </source>
</evidence>
<dbReference type="PROSITE" id="PS51257">
    <property type="entry name" value="PROKAR_LIPOPROTEIN"/>
    <property type="match status" value="1"/>
</dbReference>
<dbReference type="Proteomes" id="UP001652442">
    <property type="component" value="Unassembled WGS sequence"/>
</dbReference>
<dbReference type="InterPro" id="IPR050902">
    <property type="entry name" value="ABC_Transporter_SBP"/>
</dbReference>
<keyword evidence="5" id="KW-1185">Reference proteome</keyword>
<evidence type="ECO:0000259" key="3">
    <source>
        <dbReference type="PROSITE" id="PS50983"/>
    </source>
</evidence>
<organism evidence="4 5">
    <name type="scientific">Brotonthovivens ammoniilytica</name>
    <dbReference type="NCBI Taxonomy" id="2981725"/>
    <lineage>
        <taxon>Bacteria</taxon>
        <taxon>Bacillati</taxon>
        <taxon>Bacillota</taxon>
        <taxon>Clostridia</taxon>
        <taxon>Lachnospirales</taxon>
        <taxon>Lachnospiraceae</taxon>
        <taxon>Brotonthovivens</taxon>
    </lineage>
</organism>
<keyword evidence="2" id="KW-0732">Signal</keyword>
<gene>
    <name evidence="4" type="ORF">OCV88_13305</name>
</gene>
<comment type="caution">
    <text evidence="4">The sequence shown here is derived from an EMBL/GenBank/DDBJ whole genome shotgun (WGS) entry which is preliminary data.</text>
</comment>
<dbReference type="PROSITE" id="PS50983">
    <property type="entry name" value="FE_B12_PBP"/>
    <property type="match status" value="1"/>
</dbReference>
<accession>A0ABT2TM48</accession>
<dbReference type="Gene3D" id="3.40.50.1980">
    <property type="entry name" value="Nitrogenase molybdenum iron protein domain"/>
    <property type="match status" value="2"/>
</dbReference>
<feature type="chain" id="PRO_5045131438" evidence="2">
    <location>
        <begin position="37"/>
        <end position="375"/>
    </location>
</feature>
<reference evidence="4 5" key="1">
    <citation type="journal article" date="2021" name="ISME Commun">
        <title>Automated analysis of genomic sequences facilitates high-throughput and comprehensive description of bacteria.</title>
        <authorList>
            <person name="Hitch T.C.A."/>
        </authorList>
    </citation>
    <scope>NUCLEOTIDE SEQUENCE [LARGE SCALE GENOMIC DNA]</scope>
    <source>
        <strain evidence="4 5">Sanger_109</strain>
    </source>
</reference>
<dbReference type="EMBL" id="JAOQJQ010000006">
    <property type="protein sequence ID" value="MCU6763290.1"/>
    <property type="molecule type" value="Genomic_DNA"/>
</dbReference>
<dbReference type="RefSeq" id="WP_262591319.1">
    <property type="nucleotide sequence ID" value="NZ_JAOQJQ010000006.1"/>
</dbReference>
<dbReference type="SUPFAM" id="SSF53807">
    <property type="entry name" value="Helical backbone' metal receptor"/>
    <property type="match status" value="1"/>
</dbReference>